<dbReference type="PANTHER" id="PTHR16023">
    <property type="entry name" value="TAX1 BINDING PROTEIN-RELATED"/>
    <property type="match status" value="1"/>
</dbReference>
<evidence type="ECO:0000313" key="4">
    <source>
        <dbReference type="Proteomes" id="UP000289340"/>
    </source>
</evidence>
<dbReference type="InterPro" id="IPR026825">
    <property type="entry name" value="Vac14"/>
</dbReference>
<proteinExistence type="predicted"/>
<dbReference type="InterPro" id="IPR021133">
    <property type="entry name" value="HEAT_type_2"/>
</dbReference>
<dbReference type="Gene3D" id="1.25.10.10">
    <property type="entry name" value="Leucine-rich Repeat Variant"/>
    <property type="match status" value="2"/>
</dbReference>
<keyword evidence="4" id="KW-1185">Reference proteome</keyword>
<dbReference type="GO" id="GO:0070772">
    <property type="term" value="C:PAS complex"/>
    <property type="evidence" value="ECO:0007669"/>
    <property type="project" value="InterPro"/>
</dbReference>
<dbReference type="FunFam" id="1.25.10.10:FF:001082">
    <property type="entry name" value="ARM repeat superfamily protein"/>
    <property type="match status" value="1"/>
</dbReference>
<dbReference type="PROSITE" id="PS50077">
    <property type="entry name" value="HEAT_REPEAT"/>
    <property type="match status" value="1"/>
</dbReference>
<dbReference type="Proteomes" id="UP000289340">
    <property type="component" value="Chromosome 7"/>
</dbReference>
<dbReference type="SUPFAM" id="SSF48371">
    <property type="entry name" value="ARM repeat"/>
    <property type="match status" value="1"/>
</dbReference>
<comment type="caution">
    <text evidence="3">The sequence shown here is derived from an EMBL/GenBank/DDBJ whole genome shotgun (WGS) entry which is preliminary data.</text>
</comment>
<gene>
    <name evidence="3" type="ORF">D0Y65_018105</name>
</gene>
<dbReference type="InterPro" id="IPR016024">
    <property type="entry name" value="ARM-type_fold"/>
</dbReference>
<dbReference type="FunFam" id="1.25.10.10:FF:000411">
    <property type="entry name" value="protein VAC14 homolog"/>
    <property type="match status" value="1"/>
</dbReference>
<dbReference type="AlphaFoldDB" id="A0A445JXS6"/>
<sequence length="460" mass="51657">MADALSVIPAAVLRNLADKLYEKRKNAALEVEGIVKQLAGAGDHDRITAVINLLTTEYTFSPQANHRKGGLISLAAATVGLTTEAAQHLEQIVPPVLDSFADQDSRVRYYACEALYNIAKVVRGDFIIFFNQIFDALCKLSADSDANVQSAAHLLDQLVKNIVTESDQFSIEEFIPLLRDRMNVLNPYVHQFLVGWITVLDSVPDIDMLGFLPDFLDGLFNMLSDSSHEIRQQADSALSEFLQEIKNSPVRVNLFADSFLFVHFVFINCDVQCASFSPNILKEKQHVLFICHFLTRAVLLLKSVDYGRMAEILVQRAGSPDEFTRLTAITWINEFVKLGGYQLVPYYADILRAILPCISNKEEKIRVVARETNEELRAIQADPAEAFDVGAILSIARRCSFFNLRKLLGFNLSILSVKKLLICIVLWESKNQLGNDYEDLFCLANSILHLLFCRMILGMV</sequence>
<accession>A0A445JXS6</accession>
<evidence type="ECO:0000313" key="2">
    <source>
        <dbReference type="EMBL" id="RZC03286.1"/>
    </source>
</evidence>
<dbReference type="EMBL" id="QZWG01000007">
    <property type="protein sequence ID" value="RZC03287.1"/>
    <property type="molecule type" value="Genomic_DNA"/>
</dbReference>
<dbReference type="GO" id="GO:0006661">
    <property type="term" value="P:phosphatidylinositol biosynthetic process"/>
    <property type="evidence" value="ECO:0007669"/>
    <property type="project" value="InterPro"/>
</dbReference>
<dbReference type="Pfam" id="PF12755">
    <property type="entry name" value="Vac14_Fab1_bd"/>
    <property type="match status" value="1"/>
</dbReference>
<evidence type="ECO:0000313" key="3">
    <source>
        <dbReference type="EMBL" id="RZC03287.1"/>
    </source>
</evidence>
<dbReference type="GO" id="GO:0010008">
    <property type="term" value="C:endosome membrane"/>
    <property type="evidence" value="ECO:0007669"/>
    <property type="project" value="TreeGrafter"/>
</dbReference>
<reference evidence="3 4" key="1">
    <citation type="submission" date="2018-09" db="EMBL/GenBank/DDBJ databases">
        <title>A high-quality reference genome of wild soybean provides a powerful tool to mine soybean genomes.</title>
        <authorList>
            <person name="Xie M."/>
            <person name="Chung C.Y.L."/>
            <person name="Li M.-W."/>
            <person name="Wong F.-L."/>
            <person name="Chan T.-F."/>
            <person name="Lam H.-M."/>
        </authorList>
    </citation>
    <scope>NUCLEOTIDE SEQUENCE [LARGE SCALE GENOMIC DNA]</scope>
    <source>
        <strain evidence="4">cv. W05</strain>
        <tissue evidence="3">Hypocotyl of etiolated seedlings</tissue>
    </source>
</reference>
<evidence type="ECO:0000256" key="1">
    <source>
        <dbReference type="PROSITE-ProRule" id="PRU00103"/>
    </source>
</evidence>
<protein>
    <submittedName>
        <fullName evidence="2">Protein VAC14-like isoform A</fullName>
    </submittedName>
    <submittedName>
        <fullName evidence="3">Protein VAC14-like isoform B</fullName>
    </submittedName>
</protein>
<dbReference type="PANTHER" id="PTHR16023:SF0">
    <property type="entry name" value="PROTEIN VAC14 HOMOLOG"/>
    <property type="match status" value="1"/>
</dbReference>
<feature type="repeat" description="HEAT" evidence="1">
    <location>
        <begin position="92"/>
        <end position="127"/>
    </location>
</feature>
<dbReference type="InterPro" id="IPR011989">
    <property type="entry name" value="ARM-like"/>
</dbReference>
<name>A0A445JXS6_GLYSO</name>
<organism evidence="3 4">
    <name type="scientific">Glycine soja</name>
    <name type="common">Wild soybean</name>
    <dbReference type="NCBI Taxonomy" id="3848"/>
    <lineage>
        <taxon>Eukaryota</taxon>
        <taxon>Viridiplantae</taxon>
        <taxon>Streptophyta</taxon>
        <taxon>Embryophyta</taxon>
        <taxon>Tracheophyta</taxon>
        <taxon>Spermatophyta</taxon>
        <taxon>Magnoliopsida</taxon>
        <taxon>eudicotyledons</taxon>
        <taxon>Gunneridae</taxon>
        <taxon>Pentapetalae</taxon>
        <taxon>rosids</taxon>
        <taxon>fabids</taxon>
        <taxon>Fabales</taxon>
        <taxon>Fabaceae</taxon>
        <taxon>Papilionoideae</taxon>
        <taxon>50 kb inversion clade</taxon>
        <taxon>NPAAA clade</taxon>
        <taxon>indigoferoid/millettioid clade</taxon>
        <taxon>Phaseoleae</taxon>
        <taxon>Glycine</taxon>
        <taxon>Glycine subgen. Soja</taxon>
    </lineage>
</organism>
<dbReference type="EMBL" id="QZWG01000007">
    <property type="protein sequence ID" value="RZC03286.1"/>
    <property type="molecule type" value="Genomic_DNA"/>
</dbReference>